<dbReference type="Proteomes" id="UP000664807">
    <property type="component" value="Unassembled WGS sequence"/>
</dbReference>
<reference evidence="1 2" key="1">
    <citation type="submission" date="2021-03" db="EMBL/GenBank/DDBJ databases">
        <title>Muricauda lutimaris sp. nov. and Muricauda ruestringensis sp. nov, two marine members of the Flavobacteriaceae isolated from deep sea sediments of Western Pacific.</title>
        <authorList>
            <person name="Zhao S."/>
            <person name="Liu R."/>
        </authorList>
    </citation>
    <scope>NUCLEOTIDE SEQUENCE [LARGE SCALE GENOMIC DNA]</scope>
    <source>
        <strain evidence="1 2">BC31-3-A3</strain>
    </source>
</reference>
<keyword evidence="2" id="KW-1185">Reference proteome</keyword>
<sequence>MRKWFLEQIEKLGLESTPLKSNAEINGRFPEYVESENIVFPHELIEDGEWRIVEWLFEKGQVVKPGDAVVALENKRKRFEYETFVGGKLNCFKQVGQKLMVVLLWPKSLELEKTKVQINDAED</sequence>
<evidence type="ECO:0008006" key="3">
    <source>
        <dbReference type="Google" id="ProtNLM"/>
    </source>
</evidence>
<dbReference type="InterPro" id="IPR011053">
    <property type="entry name" value="Single_hybrid_motif"/>
</dbReference>
<dbReference type="SUPFAM" id="SSF51230">
    <property type="entry name" value="Single hybrid motif"/>
    <property type="match status" value="1"/>
</dbReference>
<dbReference type="RefSeq" id="WP_207030434.1">
    <property type="nucleotide sequence ID" value="NZ_JAFLNM010000006.1"/>
</dbReference>
<name>A0ABS3FKB6_9FLAO</name>
<protein>
    <recommendedName>
        <fullName evidence="3">Lipoyl-binding domain-containing protein</fullName>
    </recommendedName>
</protein>
<evidence type="ECO:0000313" key="2">
    <source>
        <dbReference type="Proteomes" id="UP000664807"/>
    </source>
</evidence>
<organism evidence="1 2">
    <name type="scientific">Flagellimonas profundi</name>
    <dbReference type="NCBI Taxonomy" id="2915620"/>
    <lineage>
        <taxon>Bacteria</taxon>
        <taxon>Pseudomonadati</taxon>
        <taxon>Bacteroidota</taxon>
        <taxon>Flavobacteriia</taxon>
        <taxon>Flavobacteriales</taxon>
        <taxon>Flavobacteriaceae</taxon>
        <taxon>Flagellimonas</taxon>
    </lineage>
</organism>
<accession>A0ABS3FKB6</accession>
<evidence type="ECO:0000313" key="1">
    <source>
        <dbReference type="EMBL" id="MBO0343478.1"/>
    </source>
</evidence>
<proteinExistence type="predicted"/>
<gene>
    <name evidence="1" type="ORF">J0654_17620</name>
</gene>
<comment type="caution">
    <text evidence="1">The sequence shown here is derived from an EMBL/GenBank/DDBJ whole genome shotgun (WGS) entry which is preliminary data.</text>
</comment>
<dbReference type="EMBL" id="JAFLNM010000006">
    <property type="protein sequence ID" value="MBO0343478.1"/>
    <property type="molecule type" value="Genomic_DNA"/>
</dbReference>